<sequence length="417" mass="46769">MQESRNYIVVSNGDECIRWLRNISDHSSKFIFVEEQDIRKVLQLVDAVDINAVLLHMRSQDFRQEVALSPAFLQEIAFIEEISATRPDLPVLALAETADEQLLLTIMRAGARDFIRIGTKENELLAILGRYSLRSAIRREQSTPQLESGQITAIINARPSPDSAMLAIHLAQAMQETESTLLVDLGIPHADSLLFMGLQGKYSFVDVMRNLARVDATLIDTGFARHRSGLSVLSMPDDPEDDFQISPADIYTVLRTLRKHFSQVVINLGGVTRVDFLQLLLSAVDRTILVAEQSVPSCKRNYELLRALRAQNELQNTGLVLDHYLPRLLPDADNIASSFDLPLLTMLPPAGMIRLSSVNTGDSILELSPKSQYAIRIRELAQTLQDSKDKYTHKQGLLASLQRIFSDWHISRSKLLS</sequence>
<dbReference type="Proteomes" id="UP001617669">
    <property type="component" value="Unassembled WGS sequence"/>
</dbReference>
<dbReference type="SUPFAM" id="SSF52540">
    <property type="entry name" value="P-loop containing nucleoside triphosphate hydrolases"/>
    <property type="match status" value="1"/>
</dbReference>
<protein>
    <submittedName>
        <fullName evidence="2">CpaE family protein</fullName>
    </submittedName>
</protein>
<dbReference type="InterPro" id="IPR031580">
    <property type="entry name" value="TadZ_N"/>
</dbReference>
<dbReference type="InterPro" id="IPR011006">
    <property type="entry name" value="CheY-like_superfamily"/>
</dbReference>
<dbReference type="SUPFAM" id="SSF52172">
    <property type="entry name" value="CheY-like"/>
    <property type="match status" value="1"/>
</dbReference>
<dbReference type="EMBL" id="JBIWXY010000001">
    <property type="protein sequence ID" value="MFJ5445379.1"/>
    <property type="molecule type" value="Genomic_DNA"/>
</dbReference>
<comment type="caution">
    <text evidence="2">The sequence shown here is derived from an EMBL/GenBank/DDBJ whole genome shotgun (WGS) entry which is preliminary data.</text>
</comment>
<feature type="domain" description="Pilus assembly protein TadZ N-terminal" evidence="1">
    <location>
        <begin position="72"/>
        <end position="132"/>
    </location>
</feature>
<keyword evidence="3" id="KW-1185">Reference proteome</keyword>
<evidence type="ECO:0000259" key="1">
    <source>
        <dbReference type="Pfam" id="PF16968"/>
    </source>
</evidence>
<name>A0ABW8GJ22_9PROT</name>
<dbReference type="Gene3D" id="3.40.50.300">
    <property type="entry name" value="P-loop containing nucleotide triphosphate hydrolases"/>
    <property type="match status" value="1"/>
</dbReference>
<proteinExistence type="predicted"/>
<evidence type="ECO:0000313" key="2">
    <source>
        <dbReference type="EMBL" id="MFJ5445379.1"/>
    </source>
</evidence>
<gene>
    <name evidence="2" type="ORF">ACIKP9_03990</name>
</gene>
<dbReference type="Gene3D" id="3.40.50.2300">
    <property type="match status" value="1"/>
</dbReference>
<accession>A0ABW8GJ22</accession>
<dbReference type="InterPro" id="IPR027417">
    <property type="entry name" value="P-loop_NTPase"/>
</dbReference>
<reference evidence="2 3" key="1">
    <citation type="submission" date="2024-11" db="EMBL/GenBank/DDBJ databases">
        <authorList>
            <person name="Kaparullina E.N."/>
            <person name="Delegan Y.A."/>
            <person name="Doronina N.V."/>
        </authorList>
    </citation>
    <scope>NUCLEOTIDE SEQUENCE [LARGE SCALE GENOMIC DNA]</scope>
    <source>
        <strain evidence="2 3">7sh_L</strain>
    </source>
</reference>
<evidence type="ECO:0000313" key="3">
    <source>
        <dbReference type="Proteomes" id="UP001617669"/>
    </source>
</evidence>
<dbReference type="Pfam" id="PF16968">
    <property type="entry name" value="TadZ_N"/>
    <property type="match status" value="1"/>
</dbReference>
<dbReference type="RefSeq" id="WP_400879586.1">
    <property type="nucleotide sequence ID" value="NZ_JBIWXY010000001.1"/>
</dbReference>
<organism evidence="2 3">
    <name type="scientific">Methylobacillus methanolivorans</name>
    <dbReference type="NCBI Taxonomy" id="1848927"/>
    <lineage>
        <taxon>Bacteria</taxon>
        <taxon>Pseudomonadati</taxon>
        <taxon>Pseudomonadota</taxon>
        <taxon>Betaproteobacteria</taxon>
        <taxon>Nitrosomonadales</taxon>
        <taxon>Methylophilaceae</taxon>
        <taxon>Methylobacillus</taxon>
    </lineage>
</organism>